<dbReference type="Pfam" id="PF01408">
    <property type="entry name" value="GFO_IDH_MocA"/>
    <property type="match status" value="1"/>
</dbReference>
<dbReference type="InterPro" id="IPR001680">
    <property type="entry name" value="WD40_rpt"/>
</dbReference>
<dbReference type="InterPro" id="IPR000683">
    <property type="entry name" value="Gfo/Idh/MocA-like_OxRdtase_N"/>
</dbReference>
<evidence type="ECO:0000256" key="5">
    <source>
        <dbReference type="SAM" id="MobiDB-lite"/>
    </source>
</evidence>
<dbReference type="EMBL" id="JAAAUQ010000489">
    <property type="protein sequence ID" value="KAF9149771.1"/>
    <property type="molecule type" value="Genomic_DNA"/>
</dbReference>
<evidence type="ECO:0000256" key="2">
    <source>
        <dbReference type="ARBA" id="ARBA00022574"/>
    </source>
</evidence>
<evidence type="ECO:0000313" key="9">
    <source>
        <dbReference type="Proteomes" id="UP000748756"/>
    </source>
</evidence>
<dbReference type="PANTHER" id="PTHR14091:SF0">
    <property type="entry name" value="PERIODIC TRYPTOPHAN PROTEIN 1 HOMOLOG"/>
    <property type="match status" value="1"/>
</dbReference>
<organism evidence="8 9">
    <name type="scientific">Linnemannia schmuckeri</name>
    <dbReference type="NCBI Taxonomy" id="64567"/>
    <lineage>
        <taxon>Eukaryota</taxon>
        <taxon>Fungi</taxon>
        <taxon>Fungi incertae sedis</taxon>
        <taxon>Mucoromycota</taxon>
        <taxon>Mortierellomycotina</taxon>
        <taxon>Mortierellomycetes</taxon>
        <taxon>Mortierellales</taxon>
        <taxon>Mortierellaceae</taxon>
        <taxon>Linnemannia</taxon>
    </lineage>
</organism>
<accession>A0A9P5RWZ2</accession>
<evidence type="ECO:0000313" key="8">
    <source>
        <dbReference type="EMBL" id="KAF9149771.1"/>
    </source>
</evidence>
<feature type="repeat" description="WD" evidence="4">
    <location>
        <begin position="600"/>
        <end position="642"/>
    </location>
</feature>
<dbReference type="InterPro" id="IPR004104">
    <property type="entry name" value="Gfo/Idh/MocA-like_OxRdtase_C"/>
</dbReference>
<feature type="domain" description="Gfo/Idh/MocA-like oxidoreductase N-terminal" evidence="6">
    <location>
        <begin position="7"/>
        <end position="126"/>
    </location>
</feature>
<keyword evidence="2 4" id="KW-0853">WD repeat</keyword>
<feature type="repeat" description="WD" evidence="4">
    <location>
        <begin position="643"/>
        <end position="685"/>
    </location>
</feature>
<dbReference type="GO" id="GO:0000166">
    <property type="term" value="F:nucleotide binding"/>
    <property type="evidence" value="ECO:0007669"/>
    <property type="project" value="InterPro"/>
</dbReference>
<dbReference type="Pfam" id="PF02894">
    <property type="entry name" value="GFO_IDH_MocA_C"/>
    <property type="match status" value="1"/>
</dbReference>
<dbReference type="SUPFAM" id="SSF51735">
    <property type="entry name" value="NAD(P)-binding Rossmann-fold domains"/>
    <property type="match status" value="1"/>
</dbReference>
<dbReference type="PRINTS" id="PR00320">
    <property type="entry name" value="GPROTEINBRPT"/>
</dbReference>
<keyword evidence="3" id="KW-0677">Repeat</keyword>
<feature type="region of interest" description="Disordered" evidence="5">
    <location>
        <begin position="833"/>
        <end position="877"/>
    </location>
</feature>
<dbReference type="GO" id="GO:0006364">
    <property type="term" value="P:rRNA processing"/>
    <property type="evidence" value="ECO:0007669"/>
    <property type="project" value="InterPro"/>
</dbReference>
<dbReference type="PANTHER" id="PTHR14091">
    <property type="entry name" value="PERIODIC TRYPTOPHAN PROTEIN 1"/>
    <property type="match status" value="1"/>
</dbReference>
<dbReference type="PROSITE" id="PS50082">
    <property type="entry name" value="WD_REPEATS_2"/>
    <property type="match status" value="3"/>
</dbReference>
<evidence type="ECO:0000259" key="6">
    <source>
        <dbReference type="Pfam" id="PF01408"/>
    </source>
</evidence>
<evidence type="ECO:0000256" key="4">
    <source>
        <dbReference type="PROSITE-ProRule" id="PRU00221"/>
    </source>
</evidence>
<protein>
    <submittedName>
        <fullName evidence="8">Uncharacterized protein</fullName>
    </submittedName>
</protein>
<dbReference type="InterPro" id="IPR036291">
    <property type="entry name" value="NAD(P)-bd_dom_sf"/>
</dbReference>
<dbReference type="Pfam" id="PF00400">
    <property type="entry name" value="WD40"/>
    <property type="match status" value="3"/>
</dbReference>
<dbReference type="InterPro" id="IPR015943">
    <property type="entry name" value="WD40/YVTN_repeat-like_dom_sf"/>
</dbReference>
<dbReference type="Gene3D" id="3.30.360.10">
    <property type="entry name" value="Dihydrodipicolinate Reductase, domain 2"/>
    <property type="match status" value="1"/>
</dbReference>
<dbReference type="OrthoDB" id="270624at2759"/>
<sequence length="877" mass="97473">MTDSTPINVGVIGFGMSAQVFHAPLISSTKGLNLAAFVNRSGPNLKLSSKYPKAAVFQSYNDLFKDPSIDLVVITTPNTLHYDLAREALEAGKHVVVEKPFTVTFEQGIELAKLAKQKSLVLSVFHNRRWDADFRTVQKLVQSQQSTLGRIVSFESRFDRFRNFSKEGWRETGRVEEGSGVLYDLCSHLLDQALVLFGEPEFVTAHVSNQRKLESSTVDDQFLVHLDYKDGLRCTLGANMLARIPTPRFRVTGMNGSYVKHGLDVQEGQLKDGLTPKDGAYGIEKEDSWGEIDTLMNIEGVKLHFKGKVDSEQGAYGDYYANVHDAIRGSGSLAVTAEQAAWVIRGIQLAIKSSSTGQRTIMISALQWVRRGAAQARPDKYDLDEKEFKRINEFAAQHLADAKEELAAAQKAEQVANGMAVETVSEANPELSEYNLDDYDEDQPQAQEANIFSNLKGLTYYTSNREDPYITLRDEEDEDQEDLMIQATDNLLLAAKTEDDISHLEVYLYDESEENEGNMYVHHDIMLPAFPLCLEWLDFRVGRKSAVEGPGNYVAVGTFDPEIEIWDLDTIDNMYPDAVLGAQDKTKKKKGAKKSKKANNEYHTDAVMALAWNKQHRNILASASADTTVKLWDLTTQQCAHSFNHHTDKVQALAWNPIESTALVTGSYDKTVVVFDSRAPDARATWKLQADVECLRWDPHDANCFYVSTDDGMVQYFDGRTGGAQPVFRLHAHDKAVSAMDVNTTVRGCIVTGSTDGSVKVWDVNENRPSMVTSRQVKADIGQVFSVTFCPDAPFNLAMAGSAGKVNIWDIATNAGVRRAFEGRSVIVASSKAEKEKVVAMPDDDEPESEEEMDGADIDMDDIAESDYEEEESGEDV</sequence>
<dbReference type="SMART" id="SM00320">
    <property type="entry name" value="WD40"/>
    <property type="match status" value="5"/>
</dbReference>
<feature type="repeat" description="WD" evidence="4">
    <location>
        <begin position="730"/>
        <end position="772"/>
    </location>
</feature>
<dbReference type="PROSITE" id="PS50294">
    <property type="entry name" value="WD_REPEATS_REGION"/>
    <property type="match status" value="2"/>
</dbReference>
<evidence type="ECO:0000259" key="7">
    <source>
        <dbReference type="Pfam" id="PF02894"/>
    </source>
</evidence>
<dbReference type="InterPro" id="IPR020472">
    <property type="entry name" value="WD40_PAC1"/>
</dbReference>
<dbReference type="Gene3D" id="3.40.50.720">
    <property type="entry name" value="NAD(P)-binding Rossmann-like Domain"/>
    <property type="match status" value="1"/>
</dbReference>
<dbReference type="InterPro" id="IPR019775">
    <property type="entry name" value="WD40_repeat_CS"/>
</dbReference>
<dbReference type="Proteomes" id="UP000748756">
    <property type="component" value="Unassembled WGS sequence"/>
</dbReference>
<feature type="domain" description="Gfo/Idh/MocA-like oxidoreductase C-terminal" evidence="7">
    <location>
        <begin position="146"/>
        <end position="361"/>
    </location>
</feature>
<keyword evidence="1" id="KW-0597">Phosphoprotein</keyword>
<dbReference type="AlphaFoldDB" id="A0A9P5RWZ2"/>
<feature type="compositionally biased region" description="Acidic residues" evidence="5">
    <location>
        <begin position="842"/>
        <end position="877"/>
    </location>
</feature>
<evidence type="ECO:0000256" key="1">
    <source>
        <dbReference type="ARBA" id="ARBA00022553"/>
    </source>
</evidence>
<reference evidence="8" key="1">
    <citation type="journal article" date="2020" name="Fungal Divers.">
        <title>Resolving the Mortierellaceae phylogeny through synthesis of multi-gene phylogenetics and phylogenomics.</title>
        <authorList>
            <person name="Vandepol N."/>
            <person name="Liber J."/>
            <person name="Desiro A."/>
            <person name="Na H."/>
            <person name="Kennedy M."/>
            <person name="Barry K."/>
            <person name="Grigoriev I.V."/>
            <person name="Miller A.N."/>
            <person name="O'Donnell K."/>
            <person name="Stajich J.E."/>
            <person name="Bonito G."/>
        </authorList>
    </citation>
    <scope>NUCLEOTIDE SEQUENCE</scope>
    <source>
        <strain evidence="8">NRRL 6426</strain>
    </source>
</reference>
<gene>
    <name evidence="8" type="ORF">BG015_008398</name>
</gene>
<dbReference type="Gene3D" id="2.130.10.10">
    <property type="entry name" value="YVTN repeat-like/Quinoprotein amine dehydrogenase"/>
    <property type="match status" value="2"/>
</dbReference>
<evidence type="ECO:0000256" key="3">
    <source>
        <dbReference type="ARBA" id="ARBA00022737"/>
    </source>
</evidence>
<dbReference type="InterPro" id="IPR044285">
    <property type="entry name" value="PWP1"/>
</dbReference>
<proteinExistence type="predicted"/>
<dbReference type="GO" id="GO:0005634">
    <property type="term" value="C:nucleus"/>
    <property type="evidence" value="ECO:0007669"/>
    <property type="project" value="TreeGrafter"/>
</dbReference>
<comment type="caution">
    <text evidence="8">The sequence shown here is derived from an EMBL/GenBank/DDBJ whole genome shotgun (WGS) entry which is preliminary data.</text>
</comment>
<name>A0A9P5RWZ2_9FUNG</name>
<dbReference type="PROSITE" id="PS00678">
    <property type="entry name" value="WD_REPEATS_1"/>
    <property type="match status" value="2"/>
</dbReference>
<dbReference type="InterPro" id="IPR036322">
    <property type="entry name" value="WD40_repeat_dom_sf"/>
</dbReference>
<dbReference type="SUPFAM" id="SSF50978">
    <property type="entry name" value="WD40 repeat-like"/>
    <property type="match status" value="1"/>
</dbReference>
<keyword evidence="9" id="KW-1185">Reference proteome</keyword>